<dbReference type="OrthoDB" id="9811314at2"/>
<dbReference type="AlphaFoldDB" id="E4T7F3"/>
<dbReference type="InterPro" id="IPR011249">
    <property type="entry name" value="Metalloenz_LuxS/M16"/>
</dbReference>
<dbReference type="KEGG" id="ppn:Palpr_2515"/>
<keyword evidence="6" id="KW-0862">Zinc</keyword>
<proteinExistence type="inferred from homology"/>
<dbReference type="Pfam" id="PF05193">
    <property type="entry name" value="Peptidase_M16_C"/>
    <property type="match status" value="2"/>
</dbReference>
<dbReference type="InterPro" id="IPR007863">
    <property type="entry name" value="Peptidase_M16_C"/>
</dbReference>
<keyword evidence="5" id="KW-0378">Hydrolase</keyword>
<dbReference type="RefSeq" id="WP_013446016.1">
    <property type="nucleotide sequence ID" value="NC_014734.1"/>
</dbReference>
<evidence type="ECO:0000256" key="4">
    <source>
        <dbReference type="ARBA" id="ARBA00022723"/>
    </source>
</evidence>
<dbReference type="InterPro" id="IPR011765">
    <property type="entry name" value="Pept_M16_N"/>
</dbReference>
<comment type="cofactor">
    <cofactor evidence="1">
        <name>Zn(2+)</name>
        <dbReference type="ChEBI" id="CHEBI:29105"/>
    </cofactor>
</comment>
<dbReference type="EMBL" id="CP002345">
    <property type="protein sequence ID" value="ADQ80647.1"/>
    <property type="molecule type" value="Genomic_DNA"/>
</dbReference>
<keyword evidence="13" id="KW-1185">Reference proteome</keyword>
<evidence type="ECO:0000259" key="11">
    <source>
        <dbReference type="Pfam" id="PF05193"/>
    </source>
</evidence>
<dbReference type="PANTHER" id="PTHR43690">
    <property type="entry name" value="NARDILYSIN"/>
    <property type="match status" value="1"/>
</dbReference>
<dbReference type="GO" id="GO:0046872">
    <property type="term" value="F:metal ion binding"/>
    <property type="evidence" value="ECO:0007669"/>
    <property type="project" value="UniProtKB-KW"/>
</dbReference>
<keyword evidence="3" id="KW-0645">Protease</keyword>
<evidence type="ECO:0000256" key="1">
    <source>
        <dbReference type="ARBA" id="ARBA00001947"/>
    </source>
</evidence>
<accession>E4T7F3</accession>
<name>E4T7F3_PALPW</name>
<feature type="chain" id="PRO_5003189521" evidence="9">
    <location>
        <begin position="26"/>
        <end position="935"/>
    </location>
</feature>
<evidence type="ECO:0000256" key="8">
    <source>
        <dbReference type="RuleBase" id="RU004447"/>
    </source>
</evidence>
<dbReference type="Pfam" id="PF00675">
    <property type="entry name" value="Peptidase_M16"/>
    <property type="match status" value="1"/>
</dbReference>
<gene>
    <name evidence="12" type="ordered locus">Palpr_2515</name>
</gene>
<evidence type="ECO:0000313" key="13">
    <source>
        <dbReference type="Proteomes" id="UP000008718"/>
    </source>
</evidence>
<dbReference type="Gene3D" id="3.30.830.10">
    <property type="entry name" value="Metalloenzyme, LuxS/M16 peptidase-like"/>
    <property type="match status" value="4"/>
</dbReference>
<feature type="domain" description="Peptidase M16 N-terminal" evidence="10">
    <location>
        <begin position="52"/>
        <end position="172"/>
    </location>
</feature>
<dbReference type="SUPFAM" id="SSF63411">
    <property type="entry name" value="LuxS/MPP-like metallohydrolase"/>
    <property type="match status" value="4"/>
</dbReference>
<dbReference type="InterPro" id="IPR001431">
    <property type="entry name" value="Pept_M16_Zn_BS"/>
</dbReference>
<dbReference type="InterPro" id="IPR050626">
    <property type="entry name" value="Peptidase_M16"/>
</dbReference>
<dbReference type="PANTHER" id="PTHR43690:SF34">
    <property type="entry name" value="ZINC PROTEASE PQQL-LIKE"/>
    <property type="match status" value="1"/>
</dbReference>
<evidence type="ECO:0000256" key="7">
    <source>
        <dbReference type="ARBA" id="ARBA00023049"/>
    </source>
</evidence>
<keyword evidence="4" id="KW-0479">Metal-binding</keyword>
<evidence type="ECO:0000256" key="3">
    <source>
        <dbReference type="ARBA" id="ARBA00022670"/>
    </source>
</evidence>
<evidence type="ECO:0000259" key="10">
    <source>
        <dbReference type="Pfam" id="PF00675"/>
    </source>
</evidence>
<dbReference type="PROSITE" id="PS00143">
    <property type="entry name" value="INSULINASE"/>
    <property type="match status" value="1"/>
</dbReference>
<dbReference type="HOGENOM" id="CLU_008156_0_0_10"/>
<protein>
    <submittedName>
        <fullName evidence="12">Peptidase M16 domain protein</fullName>
    </submittedName>
</protein>
<feature type="signal peptide" evidence="9">
    <location>
        <begin position="1"/>
        <end position="25"/>
    </location>
</feature>
<dbReference type="GO" id="GO:0006508">
    <property type="term" value="P:proteolysis"/>
    <property type="evidence" value="ECO:0007669"/>
    <property type="project" value="UniProtKB-KW"/>
</dbReference>
<dbReference type="GO" id="GO:0004222">
    <property type="term" value="F:metalloendopeptidase activity"/>
    <property type="evidence" value="ECO:0007669"/>
    <property type="project" value="InterPro"/>
</dbReference>
<dbReference type="Proteomes" id="UP000008718">
    <property type="component" value="Chromosome"/>
</dbReference>
<feature type="domain" description="Peptidase M16 C-terminal" evidence="11">
    <location>
        <begin position="211"/>
        <end position="389"/>
    </location>
</feature>
<feature type="domain" description="Peptidase M16 C-terminal" evidence="11">
    <location>
        <begin position="687"/>
        <end position="864"/>
    </location>
</feature>
<evidence type="ECO:0000256" key="5">
    <source>
        <dbReference type="ARBA" id="ARBA00022801"/>
    </source>
</evidence>
<dbReference type="STRING" id="694427.Palpr_2515"/>
<dbReference type="eggNOG" id="COG0612">
    <property type="taxonomic scope" value="Bacteria"/>
</dbReference>
<evidence type="ECO:0000256" key="6">
    <source>
        <dbReference type="ARBA" id="ARBA00022833"/>
    </source>
</evidence>
<keyword evidence="7" id="KW-0482">Metalloprotease</keyword>
<reference evidence="12 13" key="2">
    <citation type="journal article" date="2011" name="Stand. Genomic Sci.">
        <title>Complete genome sequence of Paludibacter propionicigenes type strain (WB4).</title>
        <authorList>
            <person name="Gronow S."/>
            <person name="Munk C."/>
            <person name="Lapidus A."/>
            <person name="Nolan M."/>
            <person name="Lucas S."/>
            <person name="Hammon N."/>
            <person name="Deshpande S."/>
            <person name="Cheng J.F."/>
            <person name="Tapia R."/>
            <person name="Han C."/>
            <person name="Goodwin L."/>
            <person name="Pitluck S."/>
            <person name="Liolios K."/>
            <person name="Ivanova N."/>
            <person name="Mavromatis K."/>
            <person name="Mikhailova N."/>
            <person name="Pati A."/>
            <person name="Chen A."/>
            <person name="Palaniappan K."/>
            <person name="Land M."/>
            <person name="Hauser L."/>
            <person name="Chang Y.J."/>
            <person name="Jeffries C.D."/>
            <person name="Brambilla E."/>
            <person name="Rohde M."/>
            <person name="Goker M."/>
            <person name="Detter J.C."/>
            <person name="Woyke T."/>
            <person name="Bristow J."/>
            <person name="Eisen J.A."/>
            <person name="Markowitz V."/>
            <person name="Hugenholtz P."/>
            <person name="Kyrpides N.C."/>
            <person name="Klenk H.P."/>
        </authorList>
    </citation>
    <scope>NUCLEOTIDE SEQUENCE [LARGE SCALE GENOMIC DNA]</scope>
    <source>
        <strain evidence="13">DSM 17365 / JCM 13257 / WB4</strain>
    </source>
</reference>
<evidence type="ECO:0000313" key="12">
    <source>
        <dbReference type="EMBL" id="ADQ80647.1"/>
    </source>
</evidence>
<keyword evidence="9" id="KW-0732">Signal</keyword>
<evidence type="ECO:0000256" key="2">
    <source>
        <dbReference type="ARBA" id="ARBA00007261"/>
    </source>
</evidence>
<reference key="1">
    <citation type="submission" date="2010-11" db="EMBL/GenBank/DDBJ databases">
        <title>The complete genome of Paludibacter propionicigenes DSM 17365.</title>
        <authorList>
            <consortium name="US DOE Joint Genome Institute (JGI-PGF)"/>
            <person name="Lucas S."/>
            <person name="Copeland A."/>
            <person name="Lapidus A."/>
            <person name="Bruce D."/>
            <person name="Goodwin L."/>
            <person name="Pitluck S."/>
            <person name="Kyrpides N."/>
            <person name="Mavromatis K."/>
            <person name="Ivanova N."/>
            <person name="Munk A.C."/>
            <person name="Brettin T."/>
            <person name="Detter J.C."/>
            <person name="Han C."/>
            <person name="Tapia R."/>
            <person name="Land M."/>
            <person name="Hauser L."/>
            <person name="Markowitz V."/>
            <person name="Cheng J.-F."/>
            <person name="Hugenholtz P."/>
            <person name="Woyke T."/>
            <person name="Wu D."/>
            <person name="Gronow S."/>
            <person name="Wellnitz S."/>
            <person name="Brambilla E."/>
            <person name="Klenk H.-P."/>
            <person name="Eisen J.A."/>
        </authorList>
    </citation>
    <scope>NUCLEOTIDE SEQUENCE</scope>
    <source>
        <strain>WB4</strain>
    </source>
</reference>
<organism evidence="12 13">
    <name type="scientific">Paludibacter propionicigenes (strain DSM 17365 / JCM 13257 / WB4)</name>
    <dbReference type="NCBI Taxonomy" id="694427"/>
    <lineage>
        <taxon>Bacteria</taxon>
        <taxon>Pseudomonadati</taxon>
        <taxon>Bacteroidota</taxon>
        <taxon>Bacteroidia</taxon>
        <taxon>Bacteroidales</taxon>
        <taxon>Paludibacteraceae</taxon>
        <taxon>Paludibacter</taxon>
    </lineage>
</organism>
<comment type="similarity">
    <text evidence="2 8">Belongs to the peptidase M16 family.</text>
</comment>
<sequence>MKTNKLLAILTTVTILLGSSGSLLAQSPALLPLDSAVTVGHLPNGFTYYIRKNAEPQNRVVLYLANKVGSILEDDDQQGLAHFVEHMSFNGTKHFPKNELVSYLQKAGVRFGGDLNAYTSFDETVYQLPLPTDNPELLKNGFQIMRDWAHEALFDSLEIEKERGVILEEKRLGKSAQERMQNKYFPFIMNQSKYSKRIPIGTEEILKNFKPATIRRFYNDWYRPDLQALIVVGNIDVKETEKTIIELFSDLKAPAHPRARTEYTIPLSQKNQFLTVTDKEFPVTAIQVMSKFTGNQLKTTVDYHQTILRALYNQIIGARYNELSQQPNPPFLQAENYINNFMANLLTTSTTIVGKQGELEKGFKAAWTEIERAKKYGFTETELARAKDVLLSGMESAYNERDKTASVSYANEYLNLFLKGEASPGVGYEYNYYKNDLSKITLSEINELIKEYLTDKNRDILVLSSEQEKANLPTDETVYKWITDVQNSNISAYVDNVSEKPLLSQKIAGGKIISEKKDEKIGITTLSLSNGVKVVLKPTNYKNDEIHFYAYSPGGYSLCKDSEYESAIHASSLASYGGVADYSLNQLEKYLSGKKVSVSPFIGARYEGFTGFSSPKELETALQLVYLYFTQPRKDTAVYKGMIQLERESLINRNSDPSTVFSDTISAVLGCYNFRYTPPSNEKLDKINLDRAFEIYKDRFADASDFNFILVGNFDVTTIKPLLEQYLGALPTIKRVEKARDLKIVIPSGKIEKKVFKGEEQKSTVQLVFSGDYQYNITENDNLLALSEVLDIRLINRLREDESGVYGVGVNASYEKYPRNRYTFTVAFGCAPENVDKLINSTLDEIRKIRENGATQEEINKVIAEERRAIEVQSKENGFWINYLSDKYQNNENPDKILAIQDRLNKITTKTVKLSANKHLSGKNLIRFVLYPEKK</sequence>
<evidence type="ECO:0000256" key="9">
    <source>
        <dbReference type="SAM" id="SignalP"/>
    </source>
</evidence>